<evidence type="ECO:0000313" key="3">
    <source>
        <dbReference type="EMBL" id="QAY32880.1"/>
    </source>
</evidence>
<sequence length="230" mass="24904">MGGEGGMADGGGRARGAAFGELRRWTQSRHLGYWGRRALAFELVWRLAWSLVLIPVGYLLVNWYVDAHLTSPEMTNIGVLIDFLNPLGIAVLVAMALIATVATVYELNVLTLYAVRIADQTPPTPSSPYREAFCRLSNLLHPSTILAVPFYVLLIPLIHACATATPVPALTVPRYALEVLCATPFGTAAVFLVWLAAVFCAMATMAAPVRTSWPISWSTSSRTNGSSTVR</sequence>
<feature type="transmembrane region" description="Helical" evidence="1">
    <location>
        <begin position="85"/>
        <end position="107"/>
    </location>
</feature>
<organism evidence="3 4">
    <name type="scientific">Bifidobacterium pullorum subsp. gallinarum</name>
    <dbReference type="NCBI Taxonomy" id="78344"/>
    <lineage>
        <taxon>Bacteria</taxon>
        <taxon>Bacillati</taxon>
        <taxon>Actinomycetota</taxon>
        <taxon>Actinomycetes</taxon>
        <taxon>Bifidobacteriales</taxon>
        <taxon>Bifidobacteriaceae</taxon>
        <taxon>Bifidobacterium</taxon>
    </lineage>
</organism>
<evidence type="ECO:0000259" key="2">
    <source>
        <dbReference type="Pfam" id="PF10110"/>
    </source>
</evidence>
<protein>
    <recommendedName>
        <fullName evidence="2">Glycerophosphoryl diester phosphodiesterase membrane domain-containing protein</fullName>
    </recommendedName>
</protein>
<gene>
    <name evidence="3" type="ORF">ESN35_05220</name>
</gene>
<accession>A0A4P6DVY2</accession>
<dbReference type="AlphaFoldDB" id="A0A4P6DVY2"/>
<dbReference type="EMBL" id="CP035464">
    <property type="protein sequence ID" value="QAY32880.1"/>
    <property type="molecule type" value="Genomic_DNA"/>
</dbReference>
<feature type="transmembrane region" description="Helical" evidence="1">
    <location>
        <begin position="145"/>
        <end position="165"/>
    </location>
</feature>
<feature type="transmembrane region" description="Helical" evidence="1">
    <location>
        <begin position="185"/>
        <end position="207"/>
    </location>
</feature>
<dbReference type="Proteomes" id="UP000293589">
    <property type="component" value="Chromosome"/>
</dbReference>
<keyword evidence="1" id="KW-0812">Transmembrane</keyword>
<evidence type="ECO:0000256" key="1">
    <source>
        <dbReference type="SAM" id="Phobius"/>
    </source>
</evidence>
<name>A0A4P6DVY2_9BIFI</name>
<feature type="transmembrane region" description="Helical" evidence="1">
    <location>
        <begin position="43"/>
        <end position="65"/>
    </location>
</feature>
<evidence type="ECO:0000313" key="4">
    <source>
        <dbReference type="Proteomes" id="UP000293589"/>
    </source>
</evidence>
<feature type="domain" description="Glycerophosphoryl diester phosphodiesterase membrane" evidence="2">
    <location>
        <begin position="36"/>
        <end position="199"/>
    </location>
</feature>
<dbReference type="RefSeq" id="WP_129237325.1">
    <property type="nucleotide sequence ID" value="NZ_CP035464.1"/>
</dbReference>
<dbReference type="InterPro" id="IPR018476">
    <property type="entry name" value="GlyceroP-diester-Pdiesterase_M"/>
</dbReference>
<proteinExistence type="predicted"/>
<keyword evidence="1" id="KW-0472">Membrane</keyword>
<dbReference type="Pfam" id="PF10110">
    <property type="entry name" value="GPDPase_memb"/>
    <property type="match status" value="1"/>
</dbReference>
<keyword evidence="1" id="KW-1133">Transmembrane helix</keyword>
<reference evidence="3 4" key="1">
    <citation type="submission" date="2019-01" db="EMBL/GenBank/DDBJ databases">
        <title>Complete genome sequence of Bifidobacterium gallinarum CACC 514.</title>
        <authorList>
            <person name="Jung M."/>
        </authorList>
    </citation>
    <scope>NUCLEOTIDE SEQUENCE [LARGE SCALE GENOMIC DNA]</scope>
    <source>
        <strain evidence="3 4">CACC 514</strain>
    </source>
</reference>
<dbReference type="KEGG" id="bgx:ESN35_05220"/>